<keyword evidence="6" id="KW-1133">Transmembrane helix</keyword>
<evidence type="ECO:0000256" key="2">
    <source>
        <dbReference type="ARBA" id="ARBA00022729"/>
    </source>
</evidence>
<dbReference type="RefSeq" id="XP_012400434.1">
    <property type="nucleotide sequence ID" value="XM_012544980.3"/>
</dbReference>
<dbReference type="Ensembl" id="ENSSHAT00000027297.1">
    <property type="protein sequence ID" value="ENSSHAP00000035670.1"/>
    <property type="gene ID" value="ENSSHAG00000029297.1"/>
</dbReference>
<accession>A0A7N4V326</accession>
<dbReference type="GeneTree" id="ENSGT00510000048847"/>
<dbReference type="FunCoup" id="A0A7N4V326">
    <property type="interactions" value="587"/>
</dbReference>
<gene>
    <name evidence="9" type="primary">IL10RA</name>
</gene>
<evidence type="ECO:0000256" key="4">
    <source>
        <dbReference type="ARBA" id="ARBA00023170"/>
    </source>
</evidence>
<reference evidence="9" key="2">
    <citation type="submission" date="2025-08" db="UniProtKB">
        <authorList>
            <consortium name="Ensembl"/>
        </authorList>
    </citation>
    <scope>IDENTIFICATION</scope>
</reference>
<dbReference type="OrthoDB" id="9886749at2759"/>
<reference evidence="9" key="3">
    <citation type="submission" date="2025-09" db="UniProtKB">
        <authorList>
            <consortium name="Ensembl"/>
        </authorList>
    </citation>
    <scope>IDENTIFICATION</scope>
</reference>
<dbReference type="AlphaFoldDB" id="A0A7N4V326"/>
<feature type="transmembrane region" description="Helical" evidence="6">
    <location>
        <begin position="255"/>
        <end position="280"/>
    </location>
</feature>
<dbReference type="OMA" id="TGQWNQP"/>
<evidence type="ECO:0000256" key="3">
    <source>
        <dbReference type="ARBA" id="ARBA00023157"/>
    </source>
</evidence>
<feature type="region of interest" description="Disordered" evidence="5">
    <location>
        <begin position="362"/>
        <end position="389"/>
    </location>
</feature>
<feature type="compositionally biased region" description="Polar residues" evidence="5">
    <location>
        <begin position="378"/>
        <end position="389"/>
    </location>
</feature>
<evidence type="ECO:0000256" key="7">
    <source>
        <dbReference type="SAM" id="SignalP"/>
    </source>
</evidence>
<feature type="compositionally biased region" description="Polar residues" evidence="5">
    <location>
        <begin position="424"/>
        <end position="437"/>
    </location>
</feature>
<feature type="region of interest" description="Disordered" evidence="5">
    <location>
        <begin position="401"/>
        <end position="437"/>
    </location>
</feature>
<dbReference type="SUPFAM" id="SSF49265">
    <property type="entry name" value="Fibronectin type III"/>
    <property type="match status" value="2"/>
</dbReference>
<dbReference type="CTD" id="3587"/>
<comment type="similarity">
    <text evidence="1">Belongs to the type II cytokine receptor family.</text>
</comment>
<organism evidence="9 10">
    <name type="scientific">Sarcophilus harrisii</name>
    <name type="common">Tasmanian devil</name>
    <name type="synonym">Sarcophilus laniarius</name>
    <dbReference type="NCBI Taxonomy" id="9305"/>
    <lineage>
        <taxon>Eukaryota</taxon>
        <taxon>Metazoa</taxon>
        <taxon>Chordata</taxon>
        <taxon>Craniata</taxon>
        <taxon>Vertebrata</taxon>
        <taxon>Euteleostomi</taxon>
        <taxon>Mammalia</taxon>
        <taxon>Metatheria</taxon>
        <taxon>Dasyuromorphia</taxon>
        <taxon>Dasyuridae</taxon>
        <taxon>Sarcophilus</taxon>
    </lineage>
</organism>
<feature type="signal peptide" evidence="7">
    <location>
        <begin position="1"/>
        <end position="26"/>
    </location>
</feature>
<dbReference type="Gene3D" id="2.60.40.10">
    <property type="entry name" value="Immunoglobulins"/>
    <property type="match status" value="2"/>
</dbReference>
<dbReference type="GeneID" id="100926905"/>
<protein>
    <submittedName>
        <fullName evidence="9">Interleukin 10 receptor subunit alpha</fullName>
    </submittedName>
</protein>
<dbReference type="GO" id="GO:0005886">
    <property type="term" value="C:plasma membrane"/>
    <property type="evidence" value="ECO:0007669"/>
    <property type="project" value="TreeGrafter"/>
</dbReference>
<feature type="chain" id="PRO_5029841757" evidence="7">
    <location>
        <begin position="27"/>
        <end position="597"/>
    </location>
</feature>
<keyword evidence="6" id="KW-0472">Membrane</keyword>
<name>A0A7N4V326_SARHA</name>
<dbReference type="InterPro" id="IPR036116">
    <property type="entry name" value="FN3_sf"/>
</dbReference>
<dbReference type="PANTHER" id="PTHR20859:SF90">
    <property type="entry name" value="INTERLEUKIN-10 RECEPTOR SUBUNIT ALPHA"/>
    <property type="match status" value="1"/>
</dbReference>
<sequence>MKLPWMVAWTPSLLLLSCLQISGATASVEMLSTISVPELPGPSSPNKIQLSSPKNVSFKAILFSHILQWEPGQNQNDNISYEVQYMRYGDSWYPVPNCTRTPHLFCDLTLPTLDLEDKSYYAQVRAIAGDQKSNWSRTSTRFSKDDVILKIKDLELWSSGSTILGKIIPVRPPRSTENISYENLFKHFRAYNLSITRILENNKTFEINQLIEKEEFNRSFPEGGVFCIKVKPVVRSQNNKGLWSEKKCITITKTYLIVTTTSIIFASLLMVCLAVTYLSIRFYIRKPKKPPEVLASLANQKYSGILSKEHFKVNQDVIHPLDEAAFPKVSPDLKNSELHSSTDSGFSSTKQSLQSEDAQFLLPGLDPTAGGTQREKGSQQPTGSLSTSTISADSGIYLHTLSSQSGQKWRRQPGSRDREDSGDPPQNSTATPLGSSQCLQYKRGSTILEDSSPPPKLSEEEAAVSVVFQGYLQQSKRTGESQEGASDLGKGSSPTGSPGYKCSTHRVVESDWPPLAQTKAYLKQSSPGQSLVVPEALPGQWSEATEKWSLLSLISTDNLATCEWSNTLDLSLAPTSSGILNSGPITLPLISSLHINE</sequence>
<evidence type="ECO:0000313" key="10">
    <source>
        <dbReference type="Proteomes" id="UP000007648"/>
    </source>
</evidence>
<dbReference type="PROSITE" id="PS51257">
    <property type="entry name" value="PROKAR_LIPOPROTEIN"/>
    <property type="match status" value="1"/>
</dbReference>
<dbReference type="GO" id="GO:0004920">
    <property type="term" value="F:interleukin-10 receptor activity"/>
    <property type="evidence" value="ECO:0007669"/>
    <property type="project" value="TreeGrafter"/>
</dbReference>
<keyword evidence="4" id="KW-0675">Receptor</keyword>
<evidence type="ECO:0000256" key="5">
    <source>
        <dbReference type="SAM" id="MobiDB-lite"/>
    </source>
</evidence>
<proteinExistence type="inferred from homology"/>
<feature type="domain" description="Fibronectin type-III" evidence="8">
    <location>
        <begin position="43"/>
        <end position="135"/>
    </location>
</feature>
<dbReference type="FunFam" id="2.60.40.10:FF:000348">
    <property type="entry name" value="Interleukin 20 receptor subunit alpha"/>
    <property type="match status" value="1"/>
</dbReference>
<dbReference type="InParanoid" id="A0A7N4V326"/>
<evidence type="ECO:0000256" key="6">
    <source>
        <dbReference type="SAM" id="Phobius"/>
    </source>
</evidence>
<dbReference type="InterPro" id="IPR013783">
    <property type="entry name" value="Ig-like_fold"/>
</dbReference>
<reference evidence="9 10" key="1">
    <citation type="journal article" date="2011" name="Proc. Natl. Acad. Sci. U.S.A.">
        <title>Genetic diversity and population structure of the endangered marsupial Sarcophilus harrisii (Tasmanian devil).</title>
        <authorList>
            <person name="Miller W."/>
            <person name="Hayes V.M."/>
            <person name="Ratan A."/>
            <person name="Petersen D.C."/>
            <person name="Wittekindt N.E."/>
            <person name="Miller J."/>
            <person name="Walenz B."/>
            <person name="Knight J."/>
            <person name="Qi J."/>
            <person name="Zhao F."/>
            <person name="Wang Q."/>
            <person name="Bedoya-Reina O.C."/>
            <person name="Katiyar N."/>
            <person name="Tomsho L.P."/>
            <person name="Kasson L.M."/>
            <person name="Hardie R.A."/>
            <person name="Woodbridge P."/>
            <person name="Tindall E.A."/>
            <person name="Bertelsen M.F."/>
            <person name="Dixon D."/>
            <person name="Pyecroft S."/>
            <person name="Helgen K.M."/>
            <person name="Lesk A.M."/>
            <person name="Pringle T.H."/>
            <person name="Patterson N."/>
            <person name="Zhang Y."/>
            <person name="Kreiss A."/>
            <person name="Woods G.M."/>
            <person name="Jones M.E."/>
            <person name="Schuster S.C."/>
        </authorList>
    </citation>
    <scope>NUCLEOTIDE SEQUENCE [LARGE SCALE GENOMIC DNA]</scope>
</reference>
<keyword evidence="10" id="KW-1185">Reference proteome</keyword>
<feature type="compositionally biased region" description="Polar residues" evidence="5">
    <location>
        <begin position="474"/>
        <end position="484"/>
    </location>
</feature>
<dbReference type="InterPro" id="IPR050650">
    <property type="entry name" value="Type-II_Cytokine-TF_Rcpt"/>
</dbReference>
<dbReference type="Proteomes" id="UP000007648">
    <property type="component" value="Unassembled WGS sequence"/>
</dbReference>
<keyword evidence="3" id="KW-1015">Disulfide bond</keyword>
<evidence type="ECO:0000259" key="8">
    <source>
        <dbReference type="Pfam" id="PF01108"/>
    </source>
</evidence>
<keyword evidence="2 7" id="KW-0732">Signal</keyword>
<keyword evidence="6" id="KW-0812">Transmembrane</keyword>
<dbReference type="Pfam" id="PF01108">
    <property type="entry name" value="Tissue_fac"/>
    <property type="match status" value="1"/>
</dbReference>
<feature type="region of interest" description="Disordered" evidence="5">
    <location>
        <begin position="474"/>
        <end position="502"/>
    </location>
</feature>
<dbReference type="KEGG" id="shr:100926905"/>
<evidence type="ECO:0000313" key="9">
    <source>
        <dbReference type="Ensembl" id="ENSSHAP00000035670.1"/>
    </source>
</evidence>
<dbReference type="InterPro" id="IPR003961">
    <property type="entry name" value="FN3_dom"/>
</dbReference>
<dbReference type="PANTHER" id="PTHR20859">
    <property type="entry name" value="INTERFERON/INTERLEUKIN RECEPTOR"/>
    <property type="match status" value="1"/>
</dbReference>
<evidence type="ECO:0000256" key="1">
    <source>
        <dbReference type="ARBA" id="ARBA00005399"/>
    </source>
</evidence>